<sequence length="604" mass="64321">MIVRPVTQPTSLPVLGKYTPFLKLGQGGMADVYLAISQSSGGGLSRLAVIKRLRTDLVKEEEDDRDGDKADHFAKMFWDEAKLSMLLNHANVVQTFDACEEGGSLYLVMEYIEGPSLNRVQRELVKRGRRLPAKLAARVVADVLAGLHYAHELKDYAGAKLNIVHRDVSPQNVIVGYDGAIKLVDFGIAKAAFRSTETRAGTMKGKARYMPPEQILGKAVDRRADIYSAGVILWELLAQRKLVSGANMVEQLVAAVKATPPRLSTVVPDIDPELDAIVHKALAREPGDRYESAAEMREALLATMPKLDAGEGDLGAIVSELFKAHREEIASLIRQRVSGSPGSEGQGRVAVPNDPEIFVHLDEHFEQQQPRRPSMSNIVSLPTAGLESIGSVGPFVQVDAKSLAPAPQSSRLVPMLVASVGVLLLGIGALIGVIVASSKKETPVEAKALPQPPPLAAAAIAPRPAVVETVTPPTAPAPSAEAEVFESEPSAAKPAVARGWTAPTGKPRIAPIVPAPPPKRAASAPAEDSAEPTIAAPPGYVTLDTYPWTKVSVNGRALGNTPLVKVPLPPGTHTVVFENPTEGLRQTTTVVIKSGETTTKRLAF</sequence>
<evidence type="ECO:0000256" key="7">
    <source>
        <dbReference type="SAM" id="Phobius"/>
    </source>
</evidence>
<dbReference type="EMBL" id="CP012333">
    <property type="protein sequence ID" value="AKV03050.1"/>
    <property type="molecule type" value="Genomic_DNA"/>
</dbReference>
<evidence type="ECO:0000313" key="10">
    <source>
        <dbReference type="Proteomes" id="UP000064967"/>
    </source>
</evidence>
<evidence type="ECO:0000256" key="2">
    <source>
        <dbReference type="ARBA" id="ARBA00022741"/>
    </source>
</evidence>
<dbReference type="GO" id="GO:0004674">
    <property type="term" value="F:protein serine/threonine kinase activity"/>
    <property type="evidence" value="ECO:0007669"/>
    <property type="project" value="UniProtKB-KW"/>
</dbReference>
<dbReference type="InterPro" id="IPR008266">
    <property type="entry name" value="Tyr_kinase_AS"/>
</dbReference>
<name>A0A0K1QC89_9BACT</name>
<accession>A0A0K1QC89</accession>
<proteinExistence type="predicted"/>
<dbReference type="InterPro" id="IPR017441">
    <property type="entry name" value="Protein_kinase_ATP_BS"/>
</dbReference>
<keyword evidence="9" id="KW-0723">Serine/threonine-protein kinase</keyword>
<feature type="compositionally biased region" description="Low complexity" evidence="6">
    <location>
        <begin position="471"/>
        <end position="482"/>
    </location>
</feature>
<dbReference type="Pfam" id="PF08308">
    <property type="entry name" value="PEGA"/>
    <property type="match status" value="1"/>
</dbReference>
<evidence type="ECO:0000256" key="3">
    <source>
        <dbReference type="ARBA" id="ARBA00022777"/>
    </source>
</evidence>
<dbReference type="PROSITE" id="PS50011">
    <property type="entry name" value="PROTEIN_KINASE_DOM"/>
    <property type="match status" value="1"/>
</dbReference>
<keyword evidence="7" id="KW-0472">Membrane</keyword>
<dbReference type="InterPro" id="IPR000719">
    <property type="entry name" value="Prot_kinase_dom"/>
</dbReference>
<evidence type="ECO:0000259" key="8">
    <source>
        <dbReference type="PROSITE" id="PS50011"/>
    </source>
</evidence>
<dbReference type="Gene3D" id="3.30.200.20">
    <property type="entry name" value="Phosphorylase Kinase, domain 1"/>
    <property type="match status" value="1"/>
</dbReference>
<feature type="transmembrane region" description="Helical" evidence="7">
    <location>
        <begin position="412"/>
        <end position="436"/>
    </location>
</feature>
<dbReference type="STRING" id="1391654.AKJ09_09713"/>
<feature type="domain" description="Protein kinase" evidence="8">
    <location>
        <begin position="18"/>
        <end position="301"/>
    </location>
</feature>
<keyword evidence="3 9" id="KW-0418">Kinase</keyword>
<dbReference type="RefSeq" id="WP_146653877.1">
    <property type="nucleotide sequence ID" value="NZ_CP012333.1"/>
</dbReference>
<dbReference type="PATRIC" id="fig|1391654.3.peg.9836"/>
<keyword evidence="1" id="KW-0808">Transferase</keyword>
<evidence type="ECO:0000256" key="5">
    <source>
        <dbReference type="PROSITE-ProRule" id="PRU10141"/>
    </source>
</evidence>
<dbReference type="Proteomes" id="UP000064967">
    <property type="component" value="Chromosome"/>
</dbReference>
<dbReference type="SUPFAM" id="SSF56112">
    <property type="entry name" value="Protein kinase-like (PK-like)"/>
    <property type="match status" value="1"/>
</dbReference>
<dbReference type="Gene3D" id="1.10.510.10">
    <property type="entry name" value="Transferase(Phosphotransferase) domain 1"/>
    <property type="match status" value="1"/>
</dbReference>
<dbReference type="InterPro" id="IPR011009">
    <property type="entry name" value="Kinase-like_dom_sf"/>
</dbReference>
<dbReference type="Pfam" id="PF00069">
    <property type="entry name" value="Pkinase"/>
    <property type="match status" value="1"/>
</dbReference>
<feature type="binding site" evidence="5">
    <location>
        <position position="51"/>
    </location>
    <ligand>
        <name>ATP</name>
        <dbReference type="ChEBI" id="CHEBI:30616"/>
    </ligand>
</feature>
<evidence type="ECO:0000256" key="4">
    <source>
        <dbReference type="ARBA" id="ARBA00022840"/>
    </source>
</evidence>
<dbReference type="PROSITE" id="PS00109">
    <property type="entry name" value="PROTEIN_KINASE_TYR"/>
    <property type="match status" value="1"/>
</dbReference>
<evidence type="ECO:0000256" key="6">
    <source>
        <dbReference type="SAM" id="MobiDB-lite"/>
    </source>
</evidence>
<dbReference type="GO" id="GO:0005524">
    <property type="term" value="F:ATP binding"/>
    <property type="evidence" value="ECO:0007669"/>
    <property type="project" value="UniProtKB-UniRule"/>
</dbReference>
<dbReference type="KEGG" id="llu:AKJ09_09713"/>
<protein>
    <submittedName>
        <fullName evidence="9">Serine/threonine protein kinase</fullName>
    </submittedName>
</protein>
<dbReference type="OrthoDB" id="9801841at2"/>
<dbReference type="PANTHER" id="PTHR43289:SF6">
    <property type="entry name" value="SERINE_THREONINE-PROTEIN KINASE NEKL-3"/>
    <property type="match status" value="1"/>
</dbReference>
<dbReference type="PANTHER" id="PTHR43289">
    <property type="entry name" value="MITOGEN-ACTIVATED PROTEIN KINASE KINASE KINASE 20-RELATED"/>
    <property type="match status" value="1"/>
</dbReference>
<keyword evidence="4 5" id="KW-0067">ATP-binding</keyword>
<evidence type="ECO:0000313" key="9">
    <source>
        <dbReference type="EMBL" id="AKV03050.1"/>
    </source>
</evidence>
<organism evidence="9 10">
    <name type="scientific">Labilithrix luteola</name>
    <dbReference type="NCBI Taxonomy" id="1391654"/>
    <lineage>
        <taxon>Bacteria</taxon>
        <taxon>Pseudomonadati</taxon>
        <taxon>Myxococcota</taxon>
        <taxon>Polyangia</taxon>
        <taxon>Polyangiales</taxon>
        <taxon>Labilitrichaceae</taxon>
        <taxon>Labilithrix</taxon>
    </lineage>
</organism>
<keyword evidence="10" id="KW-1185">Reference proteome</keyword>
<keyword evidence="2 5" id="KW-0547">Nucleotide-binding</keyword>
<gene>
    <name evidence="9" type="ORF">AKJ09_09713</name>
</gene>
<dbReference type="PROSITE" id="PS00107">
    <property type="entry name" value="PROTEIN_KINASE_ATP"/>
    <property type="match status" value="1"/>
</dbReference>
<feature type="region of interest" description="Disordered" evidence="6">
    <location>
        <begin position="471"/>
        <end position="536"/>
    </location>
</feature>
<dbReference type="CDD" id="cd14014">
    <property type="entry name" value="STKc_PknB_like"/>
    <property type="match status" value="1"/>
</dbReference>
<keyword evidence="7" id="KW-0812">Transmembrane</keyword>
<reference evidence="9 10" key="1">
    <citation type="submission" date="2015-08" db="EMBL/GenBank/DDBJ databases">
        <authorList>
            <person name="Babu N.S."/>
            <person name="Beckwith C.J."/>
            <person name="Beseler K.G."/>
            <person name="Brison A."/>
            <person name="Carone J.V."/>
            <person name="Caskin T.P."/>
            <person name="Diamond M."/>
            <person name="Durham M.E."/>
            <person name="Foxe J.M."/>
            <person name="Go M."/>
            <person name="Henderson B.A."/>
            <person name="Jones I.B."/>
            <person name="McGettigan J.A."/>
            <person name="Micheletti S.J."/>
            <person name="Nasrallah M.E."/>
            <person name="Ortiz D."/>
            <person name="Piller C.R."/>
            <person name="Privatt S.R."/>
            <person name="Schneider S.L."/>
            <person name="Sharp S."/>
            <person name="Smith T.C."/>
            <person name="Stanton J.D."/>
            <person name="Ullery H.E."/>
            <person name="Wilson R.J."/>
            <person name="Serrano M.G."/>
            <person name="Buck G."/>
            <person name="Lee V."/>
            <person name="Wang Y."/>
            <person name="Carvalho R."/>
            <person name="Voegtly L."/>
            <person name="Shi R."/>
            <person name="Duckworth R."/>
            <person name="Johnson A."/>
            <person name="Loviza R."/>
            <person name="Walstead R."/>
            <person name="Shah Z."/>
            <person name="Kiflezghi M."/>
            <person name="Wade K."/>
            <person name="Ball S.L."/>
            <person name="Bradley K.W."/>
            <person name="Asai D.J."/>
            <person name="Bowman C.A."/>
            <person name="Russell D.A."/>
            <person name="Pope W.H."/>
            <person name="Jacobs-Sera D."/>
            <person name="Hendrix R.W."/>
            <person name="Hatfull G.F."/>
        </authorList>
    </citation>
    <scope>NUCLEOTIDE SEQUENCE [LARGE SCALE GENOMIC DNA]</scope>
    <source>
        <strain evidence="9 10">DSM 27648</strain>
    </source>
</reference>
<keyword evidence="7" id="KW-1133">Transmembrane helix</keyword>
<dbReference type="InterPro" id="IPR013229">
    <property type="entry name" value="PEGA"/>
</dbReference>
<evidence type="ECO:0000256" key="1">
    <source>
        <dbReference type="ARBA" id="ARBA00022679"/>
    </source>
</evidence>
<dbReference type="AlphaFoldDB" id="A0A0K1QC89"/>